<comment type="caution">
    <text evidence="2">The sequence shown here is derived from an EMBL/GenBank/DDBJ whole genome shotgun (WGS) entry which is preliminary data.</text>
</comment>
<feature type="region of interest" description="Disordered" evidence="1">
    <location>
        <begin position="1"/>
        <end position="27"/>
    </location>
</feature>
<protein>
    <recommendedName>
        <fullName evidence="4">TTF-type domain-containing protein</fullName>
    </recommendedName>
</protein>
<evidence type="ECO:0008006" key="4">
    <source>
        <dbReference type="Google" id="ProtNLM"/>
    </source>
</evidence>
<gene>
    <name evidence="2" type="ORF">MtrunA17_Chr8g0350791</name>
</gene>
<evidence type="ECO:0000256" key="1">
    <source>
        <dbReference type="SAM" id="MobiDB-lite"/>
    </source>
</evidence>
<sequence length="144" mass="17232">MKRFYKPISESEQSSTSNPNPQTLDECESIQLGPPLKKRWLELDLGRLPSDPRLRPRLLDYHPSDREKIRRYYFQKGPCQPREINFPLTKFGDSSSKFNLEWYSKYGGWLEYSQKEDAAYCLCCYLMRSHLKEHRGSFFILFYD</sequence>
<reference evidence="3" key="1">
    <citation type="journal article" date="2018" name="Nat. Plants">
        <title>Whole-genome landscape of Medicago truncatula symbiotic genes.</title>
        <authorList>
            <person name="Pecrix Y."/>
            <person name="Staton S.E."/>
            <person name="Sallet E."/>
            <person name="Lelandais-Briere C."/>
            <person name="Moreau S."/>
            <person name="Carrere S."/>
            <person name="Blein T."/>
            <person name="Jardinaud M.F."/>
            <person name="Latrasse D."/>
            <person name="Zouine M."/>
            <person name="Zahm M."/>
            <person name="Kreplak J."/>
            <person name="Mayjonade B."/>
            <person name="Satge C."/>
            <person name="Perez M."/>
            <person name="Cauet S."/>
            <person name="Marande W."/>
            <person name="Chantry-Darmon C."/>
            <person name="Lopez-Roques C."/>
            <person name="Bouchez O."/>
            <person name="Berard A."/>
            <person name="Debelle F."/>
            <person name="Munos S."/>
            <person name="Bendahmane A."/>
            <person name="Berges H."/>
            <person name="Niebel A."/>
            <person name="Buitink J."/>
            <person name="Frugier F."/>
            <person name="Benhamed M."/>
            <person name="Crespi M."/>
            <person name="Gouzy J."/>
            <person name="Gamas P."/>
        </authorList>
    </citation>
    <scope>NUCLEOTIDE SEQUENCE [LARGE SCALE GENOMIC DNA]</scope>
    <source>
        <strain evidence="3">cv. Jemalong A17</strain>
    </source>
</reference>
<dbReference type="Proteomes" id="UP000265566">
    <property type="component" value="Chromosome 8"/>
</dbReference>
<name>A0A396GHL7_MEDTR</name>
<accession>A0A396GHL7</accession>
<feature type="compositionally biased region" description="Polar residues" evidence="1">
    <location>
        <begin position="10"/>
        <end position="23"/>
    </location>
</feature>
<organism evidence="2 3">
    <name type="scientific">Medicago truncatula</name>
    <name type="common">Barrel medic</name>
    <name type="synonym">Medicago tribuloides</name>
    <dbReference type="NCBI Taxonomy" id="3880"/>
    <lineage>
        <taxon>Eukaryota</taxon>
        <taxon>Viridiplantae</taxon>
        <taxon>Streptophyta</taxon>
        <taxon>Embryophyta</taxon>
        <taxon>Tracheophyta</taxon>
        <taxon>Spermatophyta</taxon>
        <taxon>Magnoliopsida</taxon>
        <taxon>eudicotyledons</taxon>
        <taxon>Gunneridae</taxon>
        <taxon>Pentapetalae</taxon>
        <taxon>rosids</taxon>
        <taxon>fabids</taxon>
        <taxon>Fabales</taxon>
        <taxon>Fabaceae</taxon>
        <taxon>Papilionoideae</taxon>
        <taxon>50 kb inversion clade</taxon>
        <taxon>NPAAA clade</taxon>
        <taxon>Hologalegina</taxon>
        <taxon>IRL clade</taxon>
        <taxon>Trifolieae</taxon>
        <taxon>Medicago</taxon>
    </lineage>
</organism>
<evidence type="ECO:0000313" key="3">
    <source>
        <dbReference type="Proteomes" id="UP000265566"/>
    </source>
</evidence>
<dbReference type="AlphaFoldDB" id="A0A396GHL7"/>
<evidence type="ECO:0000313" key="2">
    <source>
        <dbReference type="EMBL" id="RHN40073.1"/>
    </source>
</evidence>
<proteinExistence type="predicted"/>
<dbReference type="EMBL" id="PSQE01000008">
    <property type="protein sequence ID" value="RHN40073.1"/>
    <property type="molecule type" value="Genomic_DNA"/>
</dbReference>
<dbReference type="Gramene" id="rna46169">
    <property type="protein sequence ID" value="RHN40073.1"/>
    <property type="gene ID" value="gene46169"/>
</dbReference>